<feature type="region of interest" description="Disordered" evidence="1">
    <location>
        <begin position="56"/>
        <end position="80"/>
    </location>
</feature>
<keyword evidence="2" id="KW-0732">Signal</keyword>
<feature type="signal peptide" evidence="2">
    <location>
        <begin position="1"/>
        <end position="29"/>
    </location>
</feature>
<evidence type="ECO:0000313" key="6">
    <source>
        <dbReference type="Proteomes" id="UP000584931"/>
    </source>
</evidence>
<accession>A0A7Y9XGZ4</accession>
<keyword evidence="5" id="KW-1185">Reference proteome</keyword>
<reference evidence="4" key="2">
    <citation type="submission" date="2016-08" db="EMBL/GenBank/DDBJ databases">
        <authorList>
            <person name="Seilhamer J.J."/>
        </authorList>
    </citation>
    <scope>NUCLEOTIDE SEQUENCE [LARGE SCALE GENOMIC DNA]</scope>
    <source>
        <strain evidence="4">UTMC102</strain>
    </source>
</reference>
<evidence type="ECO:0000313" key="4">
    <source>
        <dbReference type="EMBL" id="OOC54175.1"/>
    </source>
</evidence>
<dbReference type="EMBL" id="JACCHL010000001">
    <property type="protein sequence ID" value="NYH55559.1"/>
    <property type="molecule type" value="Genomic_DNA"/>
</dbReference>
<sequence length="100" mass="10102">MNRTTLTRLAFAAVAVPALAFGAPATALADSFFSGEANAAGPKGAMSHDVKAVAFDGHHDKDGDEDGHHGHHDGGAFFKKSASWAGPHGAGVHSVVSAAR</sequence>
<reference evidence="3 6" key="3">
    <citation type="submission" date="2020-07" db="EMBL/GenBank/DDBJ databases">
        <title>Sequencing the genomes of 1000 actinobacteria strains.</title>
        <authorList>
            <person name="Klenk H.-P."/>
        </authorList>
    </citation>
    <scope>NUCLEOTIDE SEQUENCE [LARGE SCALE GENOMIC DNA]</scope>
    <source>
        <strain evidence="3 6">DSM 45278</strain>
    </source>
</reference>
<evidence type="ECO:0000256" key="2">
    <source>
        <dbReference type="SAM" id="SignalP"/>
    </source>
</evidence>
<feature type="compositionally biased region" description="Basic and acidic residues" evidence="1">
    <location>
        <begin position="56"/>
        <end position="74"/>
    </location>
</feature>
<dbReference type="Proteomes" id="UP000189004">
    <property type="component" value="Unassembled WGS sequence"/>
</dbReference>
<accession>A0A1V3C0E0</accession>
<evidence type="ECO:0000256" key="1">
    <source>
        <dbReference type="SAM" id="MobiDB-lite"/>
    </source>
</evidence>
<organism evidence="4 5">
    <name type="scientific">Nocardiopsis sinuspersici</name>
    <dbReference type="NCBI Taxonomy" id="501010"/>
    <lineage>
        <taxon>Bacteria</taxon>
        <taxon>Bacillati</taxon>
        <taxon>Actinomycetota</taxon>
        <taxon>Actinomycetes</taxon>
        <taxon>Streptosporangiales</taxon>
        <taxon>Nocardiopsidaceae</taxon>
        <taxon>Nocardiopsis</taxon>
    </lineage>
</organism>
<proteinExistence type="predicted"/>
<evidence type="ECO:0000313" key="3">
    <source>
        <dbReference type="EMBL" id="NYH55559.1"/>
    </source>
</evidence>
<gene>
    <name evidence="3" type="ORF">HNR06_005148</name>
    <name evidence="4" type="ORF">NOSIN_10450</name>
</gene>
<name>A0A1V3C0E0_9ACTN</name>
<feature type="chain" id="PRO_5044566667" description="Calcium-binding protein" evidence="2">
    <location>
        <begin position="30"/>
        <end position="100"/>
    </location>
</feature>
<dbReference type="EMBL" id="MCOK01000001">
    <property type="protein sequence ID" value="OOC54175.1"/>
    <property type="molecule type" value="Genomic_DNA"/>
</dbReference>
<dbReference type="RefSeq" id="WP_077690574.1">
    <property type="nucleotide sequence ID" value="NZ_JACCHL010000001.1"/>
</dbReference>
<evidence type="ECO:0000313" key="5">
    <source>
        <dbReference type="Proteomes" id="UP000189004"/>
    </source>
</evidence>
<evidence type="ECO:0008006" key="7">
    <source>
        <dbReference type="Google" id="ProtNLM"/>
    </source>
</evidence>
<reference evidence="5" key="1">
    <citation type="submission" date="2016-08" db="EMBL/GenBank/DDBJ databases">
        <authorList>
            <person name="Tokovenko B."/>
            <person name="Kalinowski J."/>
        </authorList>
    </citation>
    <scope>NUCLEOTIDE SEQUENCE [LARGE SCALE GENOMIC DNA]</scope>
    <source>
        <strain evidence="5">UTMC102</strain>
    </source>
</reference>
<dbReference type="AlphaFoldDB" id="A0A1V3C0E0"/>
<comment type="caution">
    <text evidence="4">The sequence shown here is derived from an EMBL/GenBank/DDBJ whole genome shotgun (WGS) entry which is preliminary data.</text>
</comment>
<protein>
    <recommendedName>
        <fullName evidence="7">Calcium-binding protein</fullName>
    </recommendedName>
</protein>
<dbReference type="Proteomes" id="UP000584931">
    <property type="component" value="Unassembled WGS sequence"/>
</dbReference>